<feature type="region of interest" description="Disordered" evidence="1">
    <location>
        <begin position="1"/>
        <end position="40"/>
    </location>
</feature>
<evidence type="ECO:0000313" key="2">
    <source>
        <dbReference type="EMBL" id="JAD89587.1"/>
    </source>
</evidence>
<proteinExistence type="predicted"/>
<evidence type="ECO:0000256" key="1">
    <source>
        <dbReference type="SAM" id="MobiDB-lite"/>
    </source>
</evidence>
<reference evidence="2" key="2">
    <citation type="journal article" date="2015" name="Data Brief">
        <title>Shoot transcriptome of the giant reed, Arundo donax.</title>
        <authorList>
            <person name="Barrero R.A."/>
            <person name="Guerrero F.D."/>
            <person name="Moolhuijzen P."/>
            <person name="Goolsby J.A."/>
            <person name="Tidwell J."/>
            <person name="Bellgard S.E."/>
            <person name="Bellgard M.I."/>
        </authorList>
    </citation>
    <scope>NUCLEOTIDE SEQUENCE</scope>
    <source>
        <tissue evidence="2">Shoot tissue taken approximately 20 cm above the soil surface</tissue>
    </source>
</reference>
<sequence>MHFFPFSCRNISKNTQGASVAPPSPATEAAASSRSLATTR</sequence>
<protein>
    <submittedName>
        <fullName evidence="2">Uncharacterized protein</fullName>
    </submittedName>
</protein>
<dbReference type="AlphaFoldDB" id="A0A0A9E0T8"/>
<dbReference type="EMBL" id="GBRH01208308">
    <property type="protein sequence ID" value="JAD89587.1"/>
    <property type="molecule type" value="Transcribed_RNA"/>
</dbReference>
<organism evidence="2">
    <name type="scientific">Arundo donax</name>
    <name type="common">Giant reed</name>
    <name type="synonym">Donax arundinaceus</name>
    <dbReference type="NCBI Taxonomy" id="35708"/>
    <lineage>
        <taxon>Eukaryota</taxon>
        <taxon>Viridiplantae</taxon>
        <taxon>Streptophyta</taxon>
        <taxon>Embryophyta</taxon>
        <taxon>Tracheophyta</taxon>
        <taxon>Spermatophyta</taxon>
        <taxon>Magnoliopsida</taxon>
        <taxon>Liliopsida</taxon>
        <taxon>Poales</taxon>
        <taxon>Poaceae</taxon>
        <taxon>PACMAD clade</taxon>
        <taxon>Arundinoideae</taxon>
        <taxon>Arundineae</taxon>
        <taxon>Arundo</taxon>
    </lineage>
</organism>
<accession>A0A0A9E0T8</accession>
<name>A0A0A9E0T8_ARUDO</name>
<feature type="compositionally biased region" description="Low complexity" evidence="1">
    <location>
        <begin position="18"/>
        <end position="40"/>
    </location>
</feature>
<reference evidence="2" key="1">
    <citation type="submission" date="2014-09" db="EMBL/GenBank/DDBJ databases">
        <authorList>
            <person name="Magalhaes I.L.F."/>
            <person name="Oliveira U."/>
            <person name="Santos F.R."/>
            <person name="Vidigal T.H.D.A."/>
            <person name="Brescovit A.D."/>
            <person name="Santos A.J."/>
        </authorList>
    </citation>
    <scope>NUCLEOTIDE SEQUENCE</scope>
    <source>
        <tissue evidence="2">Shoot tissue taken approximately 20 cm above the soil surface</tissue>
    </source>
</reference>